<dbReference type="GO" id="GO:0016788">
    <property type="term" value="F:hydrolase activity, acting on ester bonds"/>
    <property type="evidence" value="ECO:0007669"/>
    <property type="project" value="UniProtKB-ARBA"/>
</dbReference>
<evidence type="ECO:0000313" key="3">
    <source>
        <dbReference type="EMBL" id="MBK1878505.1"/>
    </source>
</evidence>
<protein>
    <recommendedName>
        <fullName evidence="2">SGNH hydrolase-type esterase domain-containing protein</fullName>
    </recommendedName>
</protein>
<comment type="caution">
    <text evidence="3">The sequence shown here is derived from an EMBL/GenBank/DDBJ whole genome shotgun (WGS) entry which is preliminary data.</text>
</comment>
<reference evidence="3" key="1">
    <citation type="submission" date="2021-01" db="EMBL/GenBank/DDBJ databases">
        <title>Modified the classification status of verrucomicrobia.</title>
        <authorList>
            <person name="Feng X."/>
        </authorList>
    </citation>
    <scope>NUCLEOTIDE SEQUENCE</scope>
    <source>
        <strain evidence="3">KCTC 13126</strain>
    </source>
</reference>
<evidence type="ECO:0000313" key="4">
    <source>
        <dbReference type="Proteomes" id="UP000617628"/>
    </source>
</evidence>
<sequence length="233" mass="26336">MTRVFDRFFYRIAVSIFCCSLACSWGAGQDATRFEKEVTELEERARERGISKGGIVCVGSSSMRMWTPRIEQDLAPLSVVPMGFGGSQFSDAIHYFDRLVAAYEPRAVLVYEGDNDVAKGKTPVVVARDFLDFVRLCHEQNSEMRVYVISIKPSIARASVWPQAVKANAMLKAICEEDERLNFIDVAHALIGRDGVAKERYFVEDGIHLNDLGYDRWARAVRKVIVPNEIDFE</sequence>
<gene>
    <name evidence="3" type="ORF">JIN87_16610</name>
</gene>
<dbReference type="InterPro" id="IPR051532">
    <property type="entry name" value="Ester_Hydrolysis_Enzymes"/>
</dbReference>
<dbReference type="RefSeq" id="WP_200356717.1">
    <property type="nucleotide sequence ID" value="NZ_JAENIL010000031.1"/>
</dbReference>
<organism evidence="3 4">
    <name type="scientific">Pelagicoccus mobilis</name>
    <dbReference type="NCBI Taxonomy" id="415221"/>
    <lineage>
        <taxon>Bacteria</taxon>
        <taxon>Pseudomonadati</taxon>
        <taxon>Verrucomicrobiota</taxon>
        <taxon>Opitutia</taxon>
        <taxon>Puniceicoccales</taxon>
        <taxon>Pelagicoccaceae</taxon>
        <taxon>Pelagicoccus</taxon>
    </lineage>
</organism>
<proteinExistence type="predicted"/>
<keyword evidence="4" id="KW-1185">Reference proteome</keyword>
<evidence type="ECO:0000256" key="1">
    <source>
        <dbReference type="SAM" id="SignalP"/>
    </source>
</evidence>
<feature type="domain" description="SGNH hydrolase-type esterase" evidence="2">
    <location>
        <begin position="64"/>
        <end position="216"/>
    </location>
</feature>
<dbReference type="InterPro" id="IPR013830">
    <property type="entry name" value="SGNH_hydro"/>
</dbReference>
<dbReference type="EMBL" id="JAENIL010000031">
    <property type="protein sequence ID" value="MBK1878505.1"/>
    <property type="molecule type" value="Genomic_DNA"/>
</dbReference>
<accession>A0A934RZP7</accession>
<dbReference type="Pfam" id="PF13472">
    <property type="entry name" value="Lipase_GDSL_2"/>
    <property type="match status" value="1"/>
</dbReference>
<dbReference type="AlphaFoldDB" id="A0A934RZP7"/>
<dbReference type="Proteomes" id="UP000617628">
    <property type="component" value="Unassembled WGS sequence"/>
</dbReference>
<name>A0A934RZP7_9BACT</name>
<keyword evidence="1" id="KW-0732">Signal</keyword>
<feature type="chain" id="PRO_5037369602" description="SGNH hydrolase-type esterase domain-containing protein" evidence="1">
    <location>
        <begin position="28"/>
        <end position="233"/>
    </location>
</feature>
<dbReference type="InterPro" id="IPR036514">
    <property type="entry name" value="SGNH_hydro_sf"/>
</dbReference>
<feature type="signal peptide" evidence="1">
    <location>
        <begin position="1"/>
        <end position="27"/>
    </location>
</feature>
<dbReference type="PANTHER" id="PTHR30383">
    <property type="entry name" value="THIOESTERASE 1/PROTEASE 1/LYSOPHOSPHOLIPASE L1"/>
    <property type="match status" value="1"/>
</dbReference>
<evidence type="ECO:0000259" key="2">
    <source>
        <dbReference type="Pfam" id="PF13472"/>
    </source>
</evidence>
<dbReference type="SUPFAM" id="SSF52266">
    <property type="entry name" value="SGNH hydrolase"/>
    <property type="match status" value="1"/>
</dbReference>
<dbReference type="Gene3D" id="3.40.50.1110">
    <property type="entry name" value="SGNH hydrolase"/>
    <property type="match status" value="1"/>
</dbReference>